<evidence type="ECO:0000313" key="2">
    <source>
        <dbReference type="Proteomes" id="UP000192328"/>
    </source>
</evidence>
<sequence length="191" mass="22364">MEEQKKEDRRVRRTKKMLTQALTQLMQEKQIKEITVKELTDLADMNRGTFYLYYRDVYDMLEKLEDSMFEALDSIAALHETDAARQETKPILLDVFRFIEENQEIVRVLLSPYGDMKFLHRLYDVIREKCLTGFPYAAAVDKKNEADFDYRFSFVIYGAAGLIRAWVNRNCAEPAVQMAELADALIRRGSL</sequence>
<accession>A0AC61PPD3</accession>
<comment type="caution">
    <text evidence="1">The sequence shown here is derived from an EMBL/GenBank/DDBJ whole genome shotgun (WGS) entry which is preliminary data.</text>
</comment>
<organism evidence="1 2">
    <name type="scientific">Aristaeella lactis</name>
    <dbReference type="NCBI Taxonomy" id="3046383"/>
    <lineage>
        <taxon>Bacteria</taxon>
        <taxon>Bacillati</taxon>
        <taxon>Bacillota</taxon>
        <taxon>Clostridia</taxon>
        <taxon>Eubacteriales</taxon>
        <taxon>Aristaeellaceae</taxon>
        <taxon>Aristaeella</taxon>
    </lineage>
</organism>
<reference evidence="1" key="1">
    <citation type="submission" date="2017-04" db="EMBL/GenBank/DDBJ databases">
        <authorList>
            <person name="Varghese N."/>
            <person name="Submissions S."/>
        </authorList>
    </citation>
    <scope>NUCLEOTIDE SEQUENCE</scope>
    <source>
        <strain evidence="1">WTE2008</strain>
    </source>
</reference>
<dbReference type="Proteomes" id="UP000192328">
    <property type="component" value="Unassembled WGS sequence"/>
</dbReference>
<gene>
    <name evidence="1" type="ORF">SAMN06297397_2738</name>
</gene>
<dbReference type="EMBL" id="FWXZ01000007">
    <property type="protein sequence ID" value="SMC82866.1"/>
    <property type="molecule type" value="Genomic_DNA"/>
</dbReference>
<keyword evidence="2" id="KW-1185">Reference proteome</keyword>
<proteinExistence type="predicted"/>
<protein>
    <submittedName>
        <fullName evidence="1">Transcriptional regulator, TetR family</fullName>
    </submittedName>
</protein>
<name>A0AC61PPD3_9FIRM</name>
<evidence type="ECO:0000313" key="1">
    <source>
        <dbReference type="EMBL" id="SMC82866.1"/>
    </source>
</evidence>